<evidence type="ECO:0000313" key="3">
    <source>
        <dbReference type="Proteomes" id="UP000799441"/>
    </source>
</evidence>
<proteinExistence type="predicted"/>
<accession>A0A9P4USG0</accession>
<dbReference type="InterPro" id="IPR016024">
    <property type="entry name" value="ARM-type_fold"/>
</dbReference>
<name>A0A9P4USG0_9PEZI</name>
<dbReference type="GO" id="GO:0005085">
    <property type="term" value="F:guanyl-nucleotide exchange factor activity"/>
    <property type="evidence" value="ECO:0007669"/>
    <property type="project" value="InterPro"/>
</dbReference>
<gene>
    <name evidence="2" type="ORF">K431DRAFT_116444</name>
</gene>
<dbReference type="PANTHER" id="PTHR10957">
    <property type="entry name" value="RAP1 GTPASE-GDP DISSOCIATION STIMULATOR 1"/>
    <property type="match status" value="1"/>
</dbReference>
<dbReference type="OrthoDB" id="26149at2759"/>
<comment type="caution">
    <text evidence="2">The sequence shown here is derived from an EMBL/GenBank/DDBJ whole genome shotgun (WGS) entry which is preliminary data.</text>
</comment>
<dbReference type="Gene3D" id="1.25.10.10">
    <property type="entry name" value="Leucine-rich Repeat Variant"/>
    <property type="match status" value="2"/>
</dbReference>
<dbReference type="AlphaFoldDB" id="A0A9P4USG0"/>
<dbReference type="SUPFAM" id="SSF48371">
    <property type="entry name" value="ARM repeat"/>
    <property type="match status" value="1"/>
</dbReference>
<sequence>MMTTTASIQPSEQGHGDIPRLLSAIANNPGQSTEAASAINLIADASKDTTTRNVLGQRESLSNVLAFLENLLGQAHVGTSMETVAACLRCVGNSCIDNDEARKHVIDHESSLSWARQCLDRSSDLQIRLLAAKVLYNICMDNENCQKACYENRLYIPVQQLIMDGLNHESDRDLPLLLELLFWIVSQKPADSAQTNITEVDISGFLYMPPVLQTHVSTEDFASAVETCLCLLRDTEVQQIAVNAKLFSAIWVLLMEIELRTQARSNPDSSGTGKQVDQIDRAEEDNNSEEDVKLLVPLSTSLTWVISDISALPDFTPTSSDLAGLANVIQRLEDFHTSGKKPSYERIASAACQVYGNYLFSQPLSTDCTIENLHRALFHGIVQTENAELMYSAAGLIVHLSRPSVDAREAIASDANAKSAMEKLCRHGMPQLKQAGIKLLRALGKESKVNQTLFATLGQEVMIDLQSSADVDGTSDAPQIANGVC</sequence>
<evidence type="ECO:0000313" key="2">
    <source>
        <dbReference type="EMBL" id="KAF2724979.1"/>
    </source>
</evidence>
<keyword evidence="3" id="KW-1185">Reference proteome</keyword>
<reference evidence="2" key="1">
    <citation type="journal article" date="2020" name="Stud. Mycol.">
        <title>101 Dothideomycetes genomes: a test case for predicting lifestyles and emergence of pathogens.</title>
        <authorList>
            <person name="Haridas S."/>
            <person name="Albert R."/>
            <person name="Binder M."/>
            <person name="Bloem J."/>
            <person name="Labutti K."/>
            <person name="Salamov A."/>
            <person name="Andreopoulos B."/>
            <person name="Baker S."/>
            <person name="Barry K."/>
            <person name="Bills G."/>
            <person name="Bluhm B."/>
            <person name="Cannon C."/>
            <person name="Castanera R."/>
            <person name="Culley D."/>
            <person name="Daum C."/>
            <person name="Ezra D."/>
            <person name="Gonzalez J."/>
            <person name="Henrissat B."/>
            <person name="Kuo A."/>
            <person name="Liang C."/>
            <person name="Lipzen A."/>
            <person name="Lutzoni F."/>
            <person name="Magnuson J."/>
            <person name="Mondo S."/>
            <person name="Nolan M."/>
            <person name="Ohm R."/>
            <person name="Pangilinan J."/>
            <person name="Park H.-J."/>
            <person name="Ramirez L."/>
            <person name="Alfaro M."/>
            <person name="Sun H."/>
            <person name="Tritt A."/>
            <person name="Yoshinaga Y."/>
            <person name="Zwiers L.-H."/>
            <person name="Turgeon B."/>
            <person name="Goodwin S."/>
            <person name="Spatafora J."/>
            <person name="Crous P."/>
            <person name="Grigoriev I."/>
        </authorList>
    </citation>
    <scope>NUCLEOTIDE SEQUENCE</scope>
    <source>
        <strain evidence="2">CBS 116435</strain>
    </source>
</reference>
<dbReference type="Proteomes" id="UP000799441">
    <property type="component" value="Unassembled WGS sequence"/>
</dbReference>
<dbReference type="InterPro" id="IPR011989">
    <property type="entry name" value="ARM-like"/>
</dbReference>
<protein>
    <submittedName>
        <fullName evidence="2">Uncharacterized protein</fullName>
    </submittedName>
</protein>
<feature type="compositionally biased region" description="Polar residues" evidence="1">
    <location>
        <begin position="264"/>
        <end position="275"/>
    </location>
</feature>
<feature type="region of interest" description="Disordered" evidence="1">
    <location>
        <begin position="264"/>
        <end position="290"/>
    </location>
</feature>
<evidence type="ECO:0000256" key="1">
    <source>
        <dbReference type="SAM" id="MobiDB-lite"/>
    </source>
</evidence>
<organism evidence="2 3">
    <name type="scientific">Polychaeton citri CBS 116435</name>
    <dbReference type="NCBI Taxonomy" id="1314669"/>
    <lineage>
        <taxon>Eukaryota</taxon>
        <taxon>Fungi</taxon>
        <taxon>Dikarya</taxon>
        <taxon>Ascomycota</taxon>
        <taxon>Pezizomycotina</taxon>
        <taxon>Dothideomycetes</taxon>
        <taxon>Dothideomycetidae</taxon>
        <taxon>Capnodiales</taxon>
        <taxon>Capnodiaceae</taxon>
        <taxon>Polychaeton</taxon>
    </lineage>
</organism>
<dbReference type="EMBL" id="MU003769">
    <property type="protein sequence ID" value="KAF2724979.1"/>
    <property type="molecule type" value="Genomic_DNA"/>
</dbReference>
<dbReference type="InterPro" id="IPR040144">
    <property type="entry name" value="RAP1GDS1"/>
</dbReference>